<name>A0A914WR52_9BILA</name>
<evidence type="ECO:0000259" key="1">
    <source>
        <dbReference type="PROSITE" id="PS50041"/>
    </source>
</evidence>
<dbReference type="Gene3D" id="3.10.100.10">
    <property type="entry name" value="Mannose-Binding Protein A, subunit A"/>
    <property type="match status" value="1"/>
</dbReference>
<dbReference type="CDD" id="cd00037">
    <property type="entry name" value="CLECT"/>
    <property type="match status" value="1"/>
</dbReference>
<protein>
    <submittedName>
        <fullName evidence="3">C-type lectin domain-containing protein</fullName>
    </submittedName>
</protein>
<keyword evidence="2" id="KW-1185">Reference proteome</keyword>
<feature type="domain" description="C-type lectin" evidence="1">
    <location>
        <begin position="1"/>
        <end position="111"/>
    </location>
</feature>
<organism evidence="2 3">
    <name type="scientific">Plectus sambesii</name>
    <dbReference type="NCBI Taxonomy" id="2011161"/>
    <lineage>
        <taxon>Eukaryota</taxon>
        <taxon>Metazoa</taxon>
        <taxon>Ecdysozoa</taxon>
        <taxon>Nematoda</taxon>
        <taxon>Chromadorea</taxon>
        <taxon>Plectida</taxon>
        <taxon>Plectina</taxon>
        <taxon>Plectoidea</taxon>
        <taxon>Plectidae</taxon>
        <taxon>Plectus</taxon>
    </lineage>
</organism>
<dbReference type="WBParaSite" id="PSAMB.scaffold4972size13009.g25604.t1">
    <property type="protein sequence ID" value="PSAMB.scaffold4972size13009.g25604.t1"/>
    <property type="gene ID" value="PSAMB.scaffold4972size13009.g25604"/>
</dbReference>
<dbReference type="SMART" id="SM00034">
    <property type="entry name" value="CLECT"/>
    <property type="match status" value="1"/>
</dbReference>
<dbReference type="AlphaFoldDB" id="A0A914WR52"/>
<dbReference type="PANTHER" id="PTHR22803">
    <property type="entry name" value="MANNOSE, PHOSPHOLIPASE, LECTIN RECEPTOR RELATED"/>
    <property type="match status" value="1"/>
</dbReference>
<dbReference type="InterPro" id="IPR001304">
    <property type="entry name" value="C-type_lectin-like"/>
</dbReference>
<dbReference type="SUPFAM" id="SSF56436">
    <property type="entry name" value="C-type lectin-like"/>
    <property type="match status" value="1"/>
</dbReference>
<dbReference type="Proteomes" id="UP000887566">
    <property type="component" value="Unplaced"/>
</dbReference>
<sequence>MKKNWTEAKAFCNNIAPNAHLTSISTAFESVELNALTINTKDISSCDQIWIGAFDPQLNGQFVWSDGTPFEYSIWLTGEPNLQYQCVSSSWEKSRSWKTTDCSLENCFICEVHMNDCFNNRSGANNCCQLSDCNIDCCPNNHDRNYSTINDYTTSDDGADWDYDGARHDHNC</sequence>
<accession>A0A914WR52</accession>
<evidence type="ECO:0000313" key="2">
    <source>
        <dbReference type="Proteomes" id="UP000887566"/>
    </source>
</evidence>
<dbReference type="PROSITE" id="PS50041">
    <property type="entry name" value="C_TYPE_LECTIN_2"/>
    <property type="match status" value="1"/>
</dbReference>
<reference evidence="3" key="1">
    <citation type="submission" date="2022-11" db="UniProtKB">
        <authorList>
            <consortium name="WormBaseParasite"/>
        </authorList>
    </citation>
    <scope>IDENTIFICATION</scope>
</reference>
<dbReference type="InterPro" id="IPR016186">
    <property type="entry name" value="C-type_lectin-like/link_sf"/>
</dbReference>
<dbReference type="InterPro" id="IPR050111">
    <property type="entry name" value="C-type_lectin/snaclec_domain"/>
</dbReference>
<dbReference type="Pfam" id="PF00059">
    <property type="entry name" value="Lectin_C"/>
    <property type="match status" value="1"/>
</dbReference>
<proteinExistence type="predicted"/>
<evidence type="ECO:0000313" key="3">
    <source>
        <dbReference type="WBParaSite" id="PSAMB.scaffold4972size13009.g25604.t1"/>
    </source>
</evidence>
<dbReference type="InterPro" id="IPR016187">
    <property type="entry name" value="CTDL_fold"/>
</dbReference>